<gene>
    <name evidence="4" type="ORF">HMPREF0765_0029</name>
</gene>
<reference evidence="4 5" key="1">
    <citation type="submission" date="2009-01" db="EMBL/GenBank/DDBJ databases">
        <authorList>
            <person name="Qin X."/>
            <person name="Bachman B."/>
            <person name="Battles P."/>
            <person name="Bell A."/>
            <person name="Bess C."/>
            <person name="Bickham C."/>
            <person name="Chaboub L."/>
            <person name="Chen D."/>
            <person name="Coyle M."/>
            <person name="Deiros D.R."/>
            <person name="Dinh H."/>
            <person name="Forbes L."/>
            <person name="Fowler G."/>
            <person name="Francisco L."/>
            <person name="Fu Q."/>
            <person name="Gubbala S."/>
            <person name="Hale W."/>
            <person name="Han Y."/>
            <person name="Hemphill L."/>
            <person name="Highlander S.K."/>
            <person name="Hirani K."/>
            <person name="Hogues M."/>
            <person name="Jackson L."/>
            <person name="Jakkamsetti A."/>
            <person name="Javaid M."/>
            <person name="Jiang H."/>
            <person name="Korchina V."/>
            <person name="Kovar C."/>
            <person name="Lara F."/>
            <person name="Lee S."/>
            <person name="Mata R."/>
            <person name="Mathew T."/>
            <person name="Moen C."/>
            <person name="Morales K."/>
            <person name="Munidasa M."/>
            <person name="Nazareth L."/>
            <person name="Ngo R."/>
            <person name="Nguyen L."/>
            <person name="Okwuonu G."/>
            <person name="Ongeri F."/>
            <person name="Patil S."/>
            <person name="Petrosino J."/>
            <person name="Pham C."/>
            <person name="Pham P."/>
            <person name="Pu L.-L."/>
            <person name="Puazo M."/>
            <person name="Raj R."/>
            <person name="Reid J."/>
            <person name="Rouhana J."/>
            <person name="Saada N."/>
            <person name="Shang Y."/>
            <person name="Simmons D."/>
            <person name="Thornton R."/>
            <person name="Warren J."/>
            <person name="Weissenberger G."/>
            <person name="Zhang J."/>
            <person name="Zhang L."/>
            <person name="Zhou C."/>
            <person name="Zhu D."/>
            <person name="Muzny D."/>
            <person name="Worley K."/>
            <person name="Gibbs R."/>
        </authorList>
    </citation>
    <scope>NUCLEOTIDE SEQUENCE [LARGE SCALE GENOMIC DNA]</scope>
    <source>
        <strain evidence="4 5">ATCC 33300</strain>
    </source>
</reference>
<sequence>MMIKYLFTLFVLISTTVVCFAQKTDTVKTIPARNTKLEAEKIVTQDTVKKEESRKERRKREKAEKEAKEKAEEVFKDSARLAIEHKSKVAWKRSLILPGWGQHYNGGVWWIKVPVIYGGFVSTGLIIEFNQRYYSQVLKELDFRISTGDTERKDPELRGMSTTGLIQAKDNFRRNRDLAILGTLGWYGLNIVEAYVDSMLKNRWNIGDAKNVNIRFSPTIISNNSYAFQSGPIRPTVGLKMTMQFK</sequence>
<evidence type="ECO:0000259" key="3">
    <source>
        <dbReference type="Pfam" id="PF18935"/>
    </source>
</evidence>
<evidence type="ECO:0000256" key="2">
    <source>
        <dbReference type="SAM" id="SignalP"/>
    </source>
</evidence>
<feature type="signal peptide" evidence="2">
    <location>
        <begin position="1"/>
        <end position="20"/>
    </location>
</feature>
<organism evidence="4 5">
    <name type="scientific">Sphingobacterium spiritivorum ATCC 33300</name>
    <dbReference type="NCBI Taxonomy" id="525372"/>
    <lineage>
        <taxon>Bacteria</taxon>
        <taxon>Pseudomonadati</taxon>
        <taxon>Bacteroidota</taxon>
        <taxon>Sphingobacteriia</taxon>
        <taxon>Sphingobacteriales</taxon>
        <taxon>Sphingobacteriaceae</taxon>
        <taxon>Sphingobacterium</taxon>
    </lineage>
</organism>
<proteinExistence type="predicted"/>
<dbReference type="HOGENOM" id="CLU_060256_1_0_10"/>
<accession>C2FRS3</accession>
<comment type="caution">
    <text evidence="4">The sequence shown here is derived from an EMBL/GenBank/DDBJ whole genome shotgun (WGS) entry which is preliminary data.</text>
</comment>
<dbReference type="InterPro" id="IPR043738">
    <property type="entry name" value="DUF5683"/>
</dbReference>
<dbReference type="Proteomes" id="UP000006241">
    <property type="component" value="Unassembled WGS sequence"/>
</dbReference>
<keyword evidence="2" id="KW-0732">Signal</keyword>
<evidence type="ECO:0000256" key="1">
    <source>
        <dbReference type="SAM" id="MobiDB-lite"/>
    </source>
</evidence>
<feature type="region of interest" description="Disordered" evidence="1">
    <location>
        <begin position="48"/>
        <end position="68"/>
    </location>
</feature>
<protein>
    <recommendedName>
        <fullName evidence="3">DUF5683 domain-containing protein</fullName>
    </recommendedName>
</protein>
<feature type="domain" description="DUF5683" evidence="3">
    <location>
        <begin position="85"/>
        <end position="245"/>
    </location>
</feature>
<dbReference type="RefSeq" id="WP_003012630.1">
    <property type="nucleotide sequence ID" value="NZ_GG668638.1"/>
</dbReference>
<feature type="chain" id="PRO_5002913847" description="DUF5683 domain-containing protein" evidence="2">
    <location>
        <begin position="21"/>
        <end position="246"/>
    </location>
</feature>
<name>C2FRS3_SPHSI</name>
<evidence type="ECO:0000313" key="4">
    <source>
        <dbReference type="EMBL" id="EEI94288.1"/>
    </source>
</evidence>
<dbReference type="EMBL" id="ACHB01000002">
    <property type="protein sequence ID" value="EEI94288.1"/>
    <property type="molecule type" value="Genomic_DNA"/>
</dbReference>
<dbReference type="Pfam" id="PF18935">
    <property type="entry name" value="DUF5683"/>
    <property type="match status" value="1"/>
</dbReference>
<evidence type="ECO:0000313" key="5">
    <source>
        <dbReference type="Proteomes" id="UP000006241"/>
    </source>
</evidence>
<dbReference type="AlphaFoldDB" id="C2FRS3"/>